<gene>
    <name evidence="6" type="ORF">QE109_15415</name>
</gene>
<dbReference type="EMBL" id="JARYZI010000013">
    <property type="protein sequence ID" value="MDH8679547.1"/>
    <property type="molecule type" value="Genomic_DNA"/>
</dbReference>
<feature type="domain" description="HTH lysR-type" evidence="5">
    <location>
        <begin position="1"/>
        <end position="58"/>
    </location>
</feature>
<evidence type="ECO:0000256" key="2">
    <source>
        <dbReference type="ARBA" id="ARBA00023015"/>
    </source>
</evidence>
<keyword evidence="2" id="KW-0805">Transcription regulation</keyword>
<protein>
    <submittedName>
        <fullName evidence="6">LysR family transcriptional regulator</fullName>
    </submittedName>
</protein>
<evidence type="ECO:0000313" key="7">
    <source>
        <dbReference type="Proteomes" id="UP001158045"/>
    </source>
</evidence>
<dbReference type="Gene3D" id="3.40.190.290">
    <property type="match status" value="1"/>
</dbReference>
<dbReference type="InterPro" id="IPR036390">
    <property type="entry name" value="WH_DNA-bd_sf"/>
</dbReference>
<dbReference type="Gene3D" id="1.10.10.10">
    <property type="entry name" value="Winged helix-like DNA-binding domain superfamily/Winged helix DNA-binding domain"/>
    <property type="match status" value="1"/>
</dbReference>
<proteinExistence type="inferred from homology"/>
<keyword evidence="7" id="KW-1185">Reference proteome</keyword>
<dbReference type="Pfam" id="PF00126">
    <property type="entry name" value="HTH_1"/>
    <property type="match status" value="1"/>
</dbReference>
<comment type="caution">
    <text evidence="6">The sequence shown here is derived from an EMBL/GenBank/DDBJ whole genome shotgun (WGS) entry which is preliminary data.</text>
</comment>
<comment type="similarity">
    <text evidence="1">Belongs to the LysR transcriptional regulatory family.</text>
</comment>
<evidence type="ECO:0000313" key="6">
    <source>
        <dbReference type="EMBL" id="MDH8679547.1"/>
    </source>
</evidence>
<keyword evidence="4" id="KW-0804">Transcription</keyword>
<dbReference type="Pfam" id="PF03466">
    <property type="entry name" value="LysR_substrate"/>
    <property type="match status" value="1"/>
</dbReference>
<name>A0ABT6NGM7_9FIRM</name>
<dbReference type="InterPro" id="IPR036388">
    <property type="entry name" value="WH-like_DNA-bd_sf"/>
</dbReference>
<organism evidence="6 7">
    <name type="scientific">Fusibacter bizertensis</name>
    <dbReference type="NCBI Taxonomy" id="1488331"/>
    <lineage>
        <taxon>Bacteria</taxon>
        <taxon>Bacillati</taxon>
        <taxon>Bacillota</taxon>
        <taxon>Clostridia</taxon>
        <taxon>Eubacteriales</taxon>
        <taxon>Eubacteriales Family XII. Incertae Sedis</taxon>
        <taxon>Fusibacter</taxon>
    </lineage>
</organism>
<evidence type="ECO:0000259" key="5">
    <source>
        <dbReference type="PROSITE" id="PS50931"/>
    </source>
</evidence>
<dbReference type="Proteomes" id="UP001158045">
    <property type="component" value="Unassembled WGS sequence"/>
</dbReference>
<sequence>MNLTALEYFREVVETKSISKVATNRHISQSALSQNIQKLENELGFMLLERSNKGVEPTEAGRILFKYSGTITRIYEKMKEELDSLEFSVENIRINGSLSLVDYSLPCVLYKVKKKHPSYNFEMHARSNIDSINDLINELTDLCFVTEEPCDDRLDYGKIGKERIVLIANVNSRIPDVIDVQDLQKHEMVLLDDEALVISSFLKSKLKSVGVTIDKIPIMFKVDSIPAAKSSVNNNLGICFLPYMSVKKELYEKRYKIVEVTNFNLDYDIYLVSHRKCNRNRAVNDVYNYFIENAEKDFC</sequence>
<dbReference type="PRINTS" id="PR00039">
    <property type="entry name" value="HTHLYSR"/>
</dbReference>
<dbReference type="RefSeq" id="WP_281095444.1">
    <property type="nucleotide sequence ID" value="NZ_JARYZI010000013.1"/>
</dbReference>
<keyword evidence="3" id="KW-0238">DNA-binding</keyword>
<dbReference type="InterPro" id="IPR005119">
    <property type="entry name" value="LysR_subst-bd"/>
</dbReference>
<evidence type="ECO:0000256" key="3">
    <source>
        <dbReference type="ARBA" id="ARBA00023125"/>
    </source>
</evidence>
<evidence type="ECO:0000256" key="1">
    <source>
        <dbReference type="ARBA" id="ARBA00009437"/>
    </source>
</evidence>
<dbReference type="SUPFAM" id="SSF53850">
    <property type="entry name" value="Periplasmic binding protein-like II"/>
    <property type="match status" value="1"/>
</dbReference>
<dbReference type="PANTHER" id="PTHR30126:SF64">
    <property type="entry name" value="HTH-TYPE TRANSCRIPTIONAL REGULATOR CITR"/>
    <property type="match status" value="1"/>
</dbReference>
<dbReference type="PROSITE" id="PS50931">
    <property type="entry name" value="HTH_LYSR"/>
    <property type="match status" value="1"/>
</dbReference>
<dbReference type="SUPFAM" id="SSF46785">
    <property type="entry name" value="Winged helix' DNA-binding domain"/>
    <property type="match status" value="1"/>
</dbReference>
<accession>A0ABT6NGM7</accession>
<reference evidence="6 7" key="1">
    <citation type="submission" date="2023-04" db="EMBL/GenBank/DDBJ databases">
        <title>Fusibacter bizertensis strain WBS, isolated from littoral bottom sediments of the Arctic seas - biochemical and genomic analysis.</title>
        <authorList>
            <person name="Brioukhanov A.L."/>
        </authorList>
    </citation>
    <scope>NUCLEOTIDE SEQUENCE [LARGE SCALE GENOMIC DNA]</scope>
    <source>
        <strain evidence="6 7">WBS</strain>
    </source>
</reference>
<evidence type="ECO:0000256" key="4">
    <source>
        <dbReference type="ARBA" id="ARBA00023163"/>
    </source>
</evidence>
<dbReference type="InterPro" id="IPR000847">
    <property type="entry name" value="LysR_HTH_N"/>
</dbReference>
<dbReference type="PANTHER" id="PTHR30126">
    <property type="entry name" value="HTH-TYPE TRANSCRIPTIONAL REGULATOR"/>
    <property type="match status" value="1"/>
</dbReference>